<dbReference type="RefSeq" id="XP_003866375.1">
    <property type="nucleotide sequence ID" value="XM_003866327.1"/>
</dbReference>
<keyword evidence="4" id="KW-1185">Reference proteome</keyword>
<accession>H8WXY8</accession>
<dbReference type="Proteomes" id="UP000005018">
    <property type="component" value="Chromosome 1"/>
</dbReference>
<feature type="transmembrane region" description="Helical" evidence="2">
    <location>
        <begin position="134"/>
        <end position="152"/>
    </location>
</feature>
<proteinExistence type="predicted"/>
<feature type="region of interest" description="Disordered" evidence="1">
    <location>
        <begin position="226"/>
        <end position="271"/>
    </location>
</feature>
<keyword evidence="2" id="KW-1133">Transmembrane helix</keyword>
<dbReference type="KEGG" id="cot:CORT_0A05480"/>
<dbReference type="EMBL" id="HE681719">
    <property type="protein sequence ID" value="CCG20935.1"/>
    <property type="molecule type" value="Genomic_DNA"/>
</dbReference>
<feature type="transmembrane region" description="Helical" evidence="2">
    <location>
        <begin position="109"/>
        <end position="128"/>
    </location>
</feature>
<feature type="transmembrane region" description="Helical" evidence="2">
    <location>
        <begin position="12"/>
        <end position="29"/>
    </location>
</feature>
<feature type="transmembrane region" description="Helical" evidence="2">
    <location>
        <begin position="49"/>
        <end position="68"/>
    </location>
</feature>
<feature type="compositionally biased region" description="Basic and acidic residues" evidence="1">
    <location>
        <begin position="259"/>
        <end position="271"/>
    </location>
</feature>
<protein>
    <submittedName>
        <fullName evidence="3">Hex3 protein</fullName>
    </submittedName>
</protein>
<evidence type="ECO:0000313" key="3">
    <source>
        <dbReference type="EMBL" id="CCG20935.1"/>
    </source>
</evidence>
<name>H8WXY8_CANO9</name>
<evidence type="ECO:0000313" key="4">
    <source>
        <dbReference type="Proteomes" id="UP000005018"/>
    </source>
</evidence>
<feature type="compositionally biased region" description="Polar residues" evidence="1">
    <location>
        <begin position="226"/>
        <end position="236"/>
    </location>
</feature>
<dbReference type="HOGENOM" id="CLU_089688_0_0_1"/>
<feature type="transmembrane region" description="Helical" evidence="2">
    <location>
        <begin position="164"/>
        <end position="186"/>
    </location>
</feature>
<feature type="transmembrane region" description="Helical" evidence="2">
    <location>
        <begin position="80"/>
        <end position="97"/>
    </location>
</feature>
<sequence length="271" mass="30628">MTLPDVAKMKWPIWISYGLVVLGASILAIRFDRKIPSSSDKSKQKKLSWNILCCYYSVVISGYMLVQYITDDSPNAEGDLLLGIQEWLVSMCSILLLPKIILNHRNLMIYFWLNSGIVIIGMFVLALFGDYGDVIWIFARISCGIAVAGIFFQMKPVEKEKKNLSVWICYLIVATGMLITVHFLDIGDYNRIFLWASFGLAALIVLIRTLKTNDASLKTGDKQISTSTSAQLTSPLNREDGKDEMRRTTTTDGMMRRQLTIDEAERTQPFS</sequence>
<keyword evidence="2" id="KW-0472">Membrane</keyword>
<gene>
    <name evidence="3" type="ORF">CORT_0A05480</name>
</gene>
<keyword evidence="2" id="KW-0812">Transmembrane</keyword>
<feature type="compositionally biased region" description="Basic and acidic residues" evidence="1">
    <location>
        <begin position="237"/>
        <end position="249"/>
    </location>
</feature>
<reference evidence="3 4" key="1">
    <citation type="journal article" date="2012" name="PLoS ONE">
        <title>Sequence and analysis of the genome of the pathogenic yeast Candida orthopsilosis.</title>
        <authorList>
            <person name="Riccombeni A."/>
            <person name="Vidanes G."/>
            <person name="Proux-Wera E."/>
            <person name="Wolfe K.H."/>
            <person name="Butler G."/>
        </authorList>
    </citation>
    <scope>NUCLEOTIDE SEQUENCE [LARGE SCALE GENOMIC DNA]</scope>
    <source>
        <strain evidence="3 4">Co 90-125</strain>
    </source>
</reference>
<organism evidence="3 4">
    <name type="scientific">Candida orthopsilosis (strain 90-125)</name>
    <name type="common">Yeast</name>
    <dbReference type="NCBI Taxonomy" id="1136231"/>
    <lineage>
        <taxon>Eukaryota</taxon>
        <taxon>Fungi</taxon>
        <taxon>Dikarya</taxon>
        <taxon>Ascomycota</taxon>
        <taxon>Saccharomycotina</taxon>
        <taxon>Pichiomycetes</taxon>
        <taxon>Debaryomycetaceae</taxon>
        <taxon>Candida/Lodderomyces clade</taxon>
        <taxon>Candida</taxon>
    </lineage>
</organism>
<evidence type="ECO:0000256" key="1">
    <source>
        <dbReference type="SAM" id="MobiDB-lite"/>
    </source>
</evidence>
<dbReference type="GeneID" id="14536975"/>
<evidence type="ECO:0000256" key="2">
    <source>
        <dbReference type="SAM" id="Phobius"/>
    </source>
</evidence>
<dbReference type="AlphaFoldDB" id="H8WXY8"/>
<feature type="transmembrane region" description="Helical" evidence="2">
    <location>
        <begin position="192"/>
        <end position="210"/>
    </location>
</feature>